<dbReference type="AlphaFoldDB" id="A0A8S1PUV7"/>
<evidence type="ECO:0000313" key="2">
    <source>
        <dbReference type="Proteomes" id="UP000692954"/>
    </source>
</evidence>
<comment type="caution">
    <text evidence="1">The sequence shown here is derived from an EMBL/GenBank/DDBJ whole genome shotgun (WGS) entry which is preliminary data.</text>
</comment>
<accession>A0A8S1PUV7</accession>
<gene>
    <name evidence="1" type="ORF">PSON_ATCC_30995.1.T0870196</name>
</gene>
<protein>
    <submittedName>
        <fullName evidence="1">Uncharacterized protein</fullName>
    </submittedName>
</protein>
<keyword evidence="2" id="KW-1185">Reference proteome</keyword>
<organism evidence="1 2">
    <name type="scientific">Paramecium sonneborni</name>
    <dbReference type="NCBI Taxonomy" id="65129"/>
    <lineage>
        <taxon>Eukaryota</taxon>
        <taxon>Sar</taxon>
        <taxon>Alveolata</taxon>
        <taxon>Ciliophora</taxon>
        <taxon>Intramacronucleata</taxon>
        <taxon>Oligohymenophorea</taxon>
        <taxon>Peniculida</taxon>
        <taxon>Parameciidae</taxon>
        <taxon>Paramecium</taxon>
    </lineage>
</organism>
<evidence type="ECO:0000313" key="1">
    <source>
        <dbReference type="EMBL" id="CAD8106832.1"/>
    </source>
</evidence>
<reference evidence="1" key="1">
    <citation type="submission" date="2021-01" db="EMBL/GenBank/DDBJ databases">
        <authorList>
            <consortium name="Genoscope - CEA"/>
            <person name="William W."/>
        </authorList>
    </citation>
    <scope>NUCLEOTIDE SEQUENCE</scope>
</reference>
<dbReference type="EMBL" id="CAJJDN010000087">
    <property type="protein sequence ID" value="CAD8106832.1"/>
    <property type="molecule type" value="Genomic_DNA"/>
</dbReference>
<dbReference type="Proteomes" id="UP000692954">
    <property type="component" value="Unassembled WGS sequence"/>
</dbReference>
<proteinExistence type="predicted"/>
<sequence length="242" mass="28669">MFSNQPKIKKTNKKLTNNQAIVKIEFYLSQIQAINLSIQKFVILNLKNKNHGVLTWDIIRLLTSRWNSQKNLGRKVRFQLLGQQYLEKIPLIGPNRPDGKGYSQNQAENEIRITSWNMHNINMFENRESDQNLWIVKERKQQAIGNSRQDIWQMIKTCQEIPQEEKVYRMRLGLPDKSGQLKMHRSQITFRIDKTYSKSWKNKGRINCKCTKCEQNSVIKLQKNTICLKKQSCRNIIKLECF</sequence>
<name>A0A8S1PUV7_9CILI</name>